<keyword evidence="7" id="KW-1185">Reference proteome</keyword>
<evidence type="ECO:0000256" key="2">
    <source>
        <dbReference type="ARBA" id="ARBA00023143"/>
    </source>
</evidence>
<proteinExistence type="inferred from homology"/>
<dbReference type="EMBL" id="CP060394">
    <property type="protein sequence ID" value="QNI34455.1"/>
    <property type="molecule type" value="Genomic_DNA"/>
</dbReference>
<accession>A0A7G8BPI5</accession>
<dbReference type="PANTHER" id="PTHR42792">
    <property type="entry name" value="FLAGELLIN"/>
    <property type="match status" value="1"/>
</dbReference>
<dbReference type="Gene3D" id="6.10.10.10">
    <property type="entry name" value="Flagellar export chaperone, C-terminal domain"/>
    <property type="match status" value="1"/>
</dbReference>
<dbReference type="KEGG" id="adin:H7849_11510"/>
<protein>
    <recommendedName>
        <fullName evidence="3">Flagellin</fullName>
    </recommendedName>
</protein>
<dbReference type="Pfam" id="PF00700">
    <property type="entry name" value="Flagellin_C"/>
    <property type="match status" value="1"/>
</dbReference>
<keyword evidence="6" id="KW-0966">Cell projection</keyword>
<gene>
    <name evidence="6" type="ORF">H7849_11510</name>
</gene>
<keyword evidence="2 3" id="KW-0975">Bacterial flagellum</keyword>
<comment type="similarity">
    <text evidence="1 3">Belongs to the bacterial flagellin family.</text>
</comment>
<sequence length="306" mass="30629">MSLGVLNNISAIYAENNLNQTQAGLQNTLTQLSSGSRINSGADDAAGLSLANGLGANSAALTQSSTNAAEGVGLLQVADGALSQVTNLLNRAVTLATEASNGTLNAAQDSAANSEFQSILDEISNIGSTTTYNGQQVFGSAAGFQIFTGDGTKGGGFADTITLAALSSATVGDSTGSAGLTYTSGAGAATSTLTYAPVAANSVNLGADNLTSAANAQTALNDVYKSVQDVAAERGYTGAQINTLNAVSNVESTEQENVVSAQNSIQATDYASATSNLSKYEILSQTGISALAQANSTEQLVTKLLQ</sequence>
<evidence type="ECO:0000313" key="6">
    <source>
        <dbReference type="EMBL" id="QNI34455.1"/>
    </source>
</evidence>
<feature type="domain" description="Flagellin N-terminal" evidence="4">
    <location>
        <begin position="5"/>
        <end position="138"/>
    </location>
</feature>
<evidence type="ECO:0000256" key="1">
    <source>
        <dbReference type="ARBA" id="ARBA00005709"/>
    </source>
</evidence>
<dbReference type="PRINTS" id="PR00207">
    <property type="entry name" value="FLAGELLIN"/>
</dbReference>
<keyword evidence="6" id="KW-0282">Flagellum</keyword>
<dbReference type="InterPro" id="IPR001029">
    <property type="entry name" value="Flagellin_N"/>
</dbReference>
<comment type="function">
    <text evidence="3">Flagellin is the subunit protein which polymerizes to form the filaments of bacterial flagella.</text>
</comment>
<organism evidence="6 7">
    <name type="scientific">Alloacidobacterium dinghuense</name>
    <dbReference type="NCBI Taxonomy" id="2763107"/>
    <lineage>
        <taxon>Bacteria</taxon>
        <taxon>Pseudomonadati</taxon>
        <taxon>Acidobacteriota</taxon>
        <taxon>Terriglobia</taxon>
        <taxon>Terriglobales</taxon>
        <taxon>Acidobacteriaceae</taxon>
        <taxon>Alloacidobacterium</taxon>
    </lineage>
</organism>
<dbReference type="InterPro" id="IPR046358">
    <property type="entry name" value="Flagellin_C"/>
</dbReference>
<evidence type="ECO:0000256" key="3">
    <source>
        <dbReference type="RuleBase" id="RU362073"/>
    </source>
</evidence>
<dbReference type="Proteomes" id="UP000515312">
    <property type="component" value="Chromosome"/>
</dbReference>
<dbReference type="PANTHER" id="PTHR42792:SF2">
    <property type="entry name" value="FLAGELLIN"/>
    <property type="match status" value="1"/>
</dbReference>
<evidence type="ECO:0000259" key="4">
    <source>
        <dbReference type="Pfam" id="PF00669"/>
    </source>
</evidence>
<evidence type="ECO:0000259" key="5">
    <source>
        <dbReference type="Pfam" id="PF00700"/>
    </source>
</evidence>
<feature type="domain" description="Flagellin C-terminal" evidence="5">
    <location>
        <begin position="225"/>
        <end position="305"/>
    </location>
</feature>
<keyword evidence="3" id="KW-0964">Secreted</keyword>
<dbReference type="GO" id="GO:0005198">
    <property type="term" value="F:structural molecule activity"/>
    <property type="evidence" value="ECO:0007669"/>
    <property type="project" value="UniProtKB-UniRule"/>
</dbReference>
<dbReference type="SUPFAM" id="SSF64518">
    <property type="entry name" value="Phase 1 flagellin"/>
    <property type="match status" value="1"/>
</dbReference>
<comment type="subcellular location">
    <subcellularLocation>
        <location evidence="3">Secreted</location>
    </subcellularLocation>
    <subcellularLocation>
        <location evidence="3">Bacterial flagellum</location>
    </subcellularLocation>
</comment>
<dbReference type="GO" id="GO:0009288">
    <property type="term" value="C:bacterial-type flagellum"/>
    <property type="evidence" value="ECO:0007669"/>
    <property type="project" value="UniProtKB-SubCell"/>
</dbReference>
<keyword evidence="6" id="KW-0969">Cilium</keyword>
<dbReference type="AlphaFoldDB" id="A0A7G8BPI5"/>
<dbReference type="GO" id="GO:0005576">
    <property type="term" value="C:extracellular region"/>
    <property type="evidence" value="ECO:0007669"/>
    <property type="project" value="UniProtKB-SubCell"/>
</dbReference>
<dbReference type="Gene3D" id="1.20.1330.10">
    <property type="entry name" value="f41 fragment of flagellin, N-terminal domain"/>
    <property type="match status" value="1"/>
</dbReference>
<dbReference type="Pfam" id="PF00669">
    <property type="entry name" value="Flagellin_N"/>
    <property type="match status" value="1"/>
</dbReference>
<dbReference type="InterPro" id="IPR042187">
    <property type="entry name" value="Flagellin_C_sub2"/>
</dbReference>
<dbReference type="RefSeq" id="WP_186746648.1">
    <property type="nucleotide sequence ID" value="NZ_CP060394.1"/>
</dbReference>
<reference evidence="6 7" key="1">
    <citation type="submission" date="2020-08" db="EMBL/GenBank/DDBJ databases">
        <title>Edaphobacter telluris sp. nov. and Acidobacterium dinghuensis sp. nov., two acidobacteria isolated from forest soil.</title>
        <authorList>
            <person name="Fu J."/>
            <person name="Qiu L."/>
        </authorList>
    </citation>
    <scope>NUCLEOTIDE SEQUENCE [LARGE SCALE GENOMIC DNA]</scope>
    <source>
        <strain evidence="6">4Y35</strain>
    </source>
</reference>
<evidence type="ECO:0000313" key="7">
    <source>
        <dbReference type="Proteomes" id="UP000515312"/>
    </source>
</evidence>
<dbReference type="InterPro" id="IPR001492">
    <property type="entry name" value="Flagellin"/>
</dbReference>
<name>A0A7G8BPI5_9BACT</name>